<keyword evidence="4" id="KW-1185">Reference proteome</keyword>
<evidence type="ECO:0000313" key="4">
    <source>
        <dbReference type="Proteomes" id="UP000193411"/>
    </source>
</evidence>
<dbReference type="AlphaFoldDB" id="A0A1Y2HNN2"/>
<feature type="compositionally biased region" description="Polar residues" evidence="1">
    <location>
        <begin position="736"/>
        <end position="765"/>
    </location>
</feature>
<sequence length="818" mass="89236">MESTLPRNQTPRVVAVTSMSRALAGKDDSRPAPVPERAQPRQPRLGNGKWNPFVTAWIVFTLAASATRLILESVWSEVSPNHQLMFRRCEAFSLFILVILACHSFRLYGILARPNSWSALKRTYLWVPLTAVWLFRAAYTLKWSEAEERLLISIVVAQVWFFVVVVLQITRNGIGTVKELKRHLDLVMVFFCGYFVFGGLEKGVTQVLRRFLNDKTQEQQSALAEVFVTLTSRILMSTYIIISELSIGIVFGKQDLWLVFGHRLLETMTVTSVALDNVTSTNALILHGFSNLLIVFVRDSGILEDLLFCFNHRLTLGDIYAIPDGHNPIIRRATNQSRMHALFRNGGVLHTVISLRAQISAGDGTDSGSFSGSTSVSQDDLNDDALTNKVSKSSPGFLVGFPSSRDPTGSYVQASSRRVSGLLPPVPSSSAGHSRNSLPRPNAAVQNKDELSEWIGSLPRAYPSIGRTGTLDRRRRANVTLERRANGTLERRQDGVGNTKGTEAISDAAEATGTSAVFDSSSGTTAYNGQAAAAQSVPAPSSSQPVAAASVPLLKSWHKSLQLQVDRMQHSLIVRVATVLAFALCELLDRSIRHNWALRSDKDWELSNFRLHLIGLLTITANVSVCMVYLVLSSKVEAMNELNRLATRNLRLKSQSSSGSTTSSESSASHAPSSSLDSSGSLAADQGQNQNARQPVVVTTMLESQALPQTIVSINRKGSKRGGAGNAIIESALATSFESNSRPSQNGSLARSDTGNALDTRQVSSRGARPSVSKANAPILPLIQFWQINTLESTSMRQLVIACLVCTFFRFAEVYASS</sequence>
<name>A0A1Y2HNN2_9FUNG</name>
<dbReference type="OrthoDB" id="10682585at2759"/>
<evidence type="ECO:0000256" key="1">
    <source>
        <dbReference type="SAM" id="MobiDB-lite"/>
    </source>
</evidence>
<comment type="caution">
    <text evidence="3">The sequence shown here is derived from an EMBL/GenBank/DDBJ whole genome shotgun (WGS) entry which is preliminary data.</text>
</comment>
<feature type="transmembrane region" description="Helical" evidence="2">
    <location>
        <begin position="151"/>
        <end position="170"/>
    </location>
</feature>
<feature type="region of interest" description="Disordered" evidence="1">
    <location>
        <begin position="363"/>
        <end position="444"/>
    </location>
</feature>
<feature type="region of interest" description="Disordered" evidence="1">
    <location>
        <begin position="736"/>
        <end position="772"/>
    </location>
</feature>
<feature type="region of interest" description="Disordered" evidence="1">
    <location>
        <begin position="22"/>
        <end position="46"/>
    </location>
</feature>
<proteinExistence type="predicted"/>
<protein>
    <submittedName>
        <fullName evidence="3">Uncharacterized protein</fullName>
    </submittedName>
</protein>
<evidence type="ECO:0000256" key="2">
    <source>
        <dbReference type="SAM" id="Phobius"/>
    </source>
</evidence>
<feature type="compositionally biased region" description="Low complexity" evidence="1">
    <location>
        <begin position="654"/>
        <end position="686"/>
    </location>
</feature>
<gene>
    <name evidence="3" type="ORF">BCR44DRAFT_1513069</name>
</gene>
<feature type="compositionally biased region" description="Polar residues" evidence="1">
    <location>
        <begin position="405"/>
        <end position="418"/>
    </location>
</feature>
<reference evidence="3 4" key="1">
    <citation type="submission" date="2016-07" db="EMBL/GenBank/DDBJ databases">
        <title>Pervasive Adenine N6-methylation of Active Genes in Fungi.</title>
        <authorList>
            <consortium name="DOE Joint Genome Institute"/>
            <person name="Mondo S.J."/>
            <person name="Dannebaum R.O."/>
            <person name="Kuo R.C."/>
            <person name="Labutti K."/>
            <person name="Haridas S."/>
            <person name="Kuo A."/>
            <person name="Salamov A."/>
            <person name="Ahrendt S.R."/>
            <person name="Lipzen A."/>
            <person name="Sullivan W."/>
            <person name="Andreopoulos W.B."/>
            <person name="Clum A."/>
            <person name="Lindquist E."/>
            <person name="Daum C."/>
            <person name="Ramamoorthy G.K."/>
            <person name="Gryganskyi A."/>
            <person name="Culley D."/>
            <person name="Magnuson J.K."/>
            <person name="James T.Y."/>
            <person name="O'Malley M.A."/>
            <person name="Stajich J.E."/>
            <person name="Spatafora J.W."/>
            <person name="Visel A."/>
            <person name="Grigoriev I.V."/>
        </authorList>
    </citation>
    <scope>NUCLEOTIDE SEQUENCE [LARGE SCALE GENOMIC DNA]</scope>
    <source>
        <strain evidence="3 4">PL171</strain>
    </source>
</reference>
<feature type="transmembrane region" description="Helical" evidence="2">
    <location>
        <begin position="50"/>
        <end position="71"/>
    </location>
</feature>
<feature type="transmembrane region" description="Helical" evidence="2">
    <location>
        <begin position="91"/>
        <end position="111"/>
    </location>
</feature>
<keyword evidence="2" id="KW-1133">Transmembrane helix</keyword>
<organism evidence="3 4">
    <name type="scientific">Catenaria anguillulae PL171</name>
    <dbReference type="NCBI Taxonomy" id="765915"/>
    <lineage>
        <taxon>Eukaryota</taxon>
        <taxon>Fungi</taxon>
        <taxon>Fungi incertae sedis</taxon>
        <taxon>Blastocladiomycota</taxon>
        <taxon>Blastocladiomycetes</taxon>
        <taxon>Blastocladiales</taxon>
        <taxon>Catenariaceae</taxon>
        <taxon>Catenaria</taxon>
    </lineage>
</organism>
<feature type="transmembrane region" description="Helical" evidence="2">
    <location>
        <begin position="182"/>
        <end position="200"/>
    </location>
</feature>
<keyword evidence="2" id="KW-0812">Transmembrane</keyword>
<feature type="transmembrane region" description="Helical" evidence="2">
    <location>
        <begin position="123"/>
        <end position="139"/>
    </location>
</feature>
<feature type="compositionally biased region" description="Low complexity" evidence="1">
    <location>
        <begin position="363"/>
        <end position="379"/>
    </location>
</feature>
<dbReference type="Proteomes" id="UP000193411">
    <property type="component" value="Unassembled WGS sequence"/>
</dbReference>
<evidence type="ECO:0000313" key="3">
    <source>
        <dbReference type="EMBL" id="ORZ35584.1"/>
    </source>
</evidence>
<feature type="region of interest" description="Disordered" evidence="1">
    <location>
        <begin position="653"/>
        <end position="692"/>
    </location>
</feature>
<keyword evidence="2" id="KW-0472">Membrane</keyword>
<dbReference type="EMBL" id="MCFL01000021">
    <property type="protein sequence ID" value="ORZ35584.1"/>
    <property type="molecule type" value="Genomic_DNA"/>
</dbReference>
<accession>A0A1Y2HNN2</accession>